<dbReference type="GO" id="GO:0005112">
    <property type="term" value="F:Notch binding"/>
    <property type="evidence" value="ECO:0007669"/>
    <property type="project" value="TreeGrafter"/>
</dbReference>
<dbReference type="GO" id="GO:0004653">
    <property type="term" value="F:polypeptide N-acetylgalactosaminyltransferase activity"/>
    <property type="evidence" value="ECO:0007669"/>
    <property type="project" value="TreeGrafter"/>
</dbReference>
<sequence length="359" mass="41690">MTKINKSFIWGSLFASLTWTISLYLYWSLNSSAQMQQSSSTSYSPVPAQLISKQRPYSSNDVLPENKNELSRKAKKWEKYAKNKYMLQDNKYDVLKKPKQLDENKKVYNPNKVSDNLLHKLQPIVVLPDFDEPGMVQTPEELLLKEEGYKNHAFNVLLSKKIGLDRNLPDTRHELCEKQIYSSNLPKASIIICFYNEDLTTLLRSVYSVFQRTPESILHEVILVDDYSDRCDELGEPLETGLRDIFEDHQNNFLKEWYKKVRILRLHNREGLIRARVLGARNATGDVLVFLDSHIEVNKVWLEPLLERIKHEETTVVMPVIDIINADTFNYTPSPLVRGGFNWGLHFKWDNLPEGTDDG</sequence>
<proteinExistence type="predicted"/>
<dbReference type="PANTHER" id="PTHR11675">
    <property type="entry name" value="N-ACETYLGALACTOSAMINYLTRANSFERASE"/>
    <property type="match status" value="1"/>
</dbReference>
<name>A0A6M2DZN0_XENCH</name>
<dbReference type="GO" id="GO:0006493">
    <property type="term" value="P:protein O-linked glycosylation"/>
    <property type="evidence" value="ECO:0007669"/>
    <property type="project" value="TreeGrafter"/>
</dbReference>
<dbReference type="InterPro" id="IPR001173">
    <property type="entry name" value="Glyco_trans_2-like"/>
</dbReference>
<dbReference type="InterPro" id="IPR029044">
    <property type="entry name" value="Nucleotide-diphossugar_trans"/>
</dbReference>
<evidence type="ECO:0000256" key="1">
    <source>
        <dbReference type="ARBA" id="ARBA00023157"/>
    </source>
</evidence>
<feature type="transmembrane region" description="Helical" evidence="2">
    <location>
        <begin position="7"/>
        <end position="27"/>
    </location>
</feature>
<feature type="domain" description="Glycosyltransferase 2-like" evidence="3">
    <location>
        <begin position="189"/>
        <end position="336"/>
    </location>
</feature>
<evidence type="ECO:0000259" key="3">
    <source>
        <dbReference type="Pfam" id="PF00535"/>
    </source>
</evidence>
<keyword evidence="2" id="KW-1133">Transmembrane helix</keyword>
<dbReference type="Pfam" id="PF00535">
    <property type="entry name" value="Glycos_transf_2"/>
    <property type="match status" value="1"/>
</dbReference>
<dbReference type="PANTHER" id="PTHR11675:SF63">
    <property type="entry name" value="POLYPEPTIDE N-ACETYLGALACTOSAMINYLTRANSFERASE"/>
    <property type="match status" value="1"/>
</dbReference>
<dbReference type="GO" id="GO:0005794">
    <property type="term" value="C:Golgi apparatus"/>
    <property type="evidence" value="ECO:0007669"/>
    <property type="project" value="TreeGrafter"/>
</dbReference>
<keyword evidence="2" id="KW-0472">Membrane</keyword>
<dbReference type="Gene3D" id="3.90.550.10">
    <property type="entry name" value="Spore Coat Polysaccharide Biosynthesis Protein SpsA, Chain A"/>
    <property type="match status" value="1"/>
</dbReference>
<organism evidence="4">
    <name type="scientific">Xenopsylla cheopis</name>
    <name type="common">Oriental rat flea</name>
    <name type="synonym">Pulex cheopis</name>
    <dbReference type="NCBI Taxonomy" id="163159"/>
    <lineage>
        <taxon>Eukaryota</taxon>
        <taxon>Metazoa</taxon>
        <taxon>Ecdysozoa</taxon>
        <taxon>Arthropoda</taxon>
        <taxon>Hexapoda</taxon>
        <taxon>Insecta</taxon>
        <taxon>Pterygota</taxon>
        <taxon>Neoptera</taxon>
        <taxon>Endopterygota</taxon>
        <taxon>Siphonaptera</taxon>
        <taxon>Pulicidae</taxon>
        <taxon>Xenopsyllinae</taxon>
        <taxon>Xenopsylla</taxon>
    </lineage>
</organism>
<dbReference type="AlphaFoldDB" id="A0A6M2DZN0"/>
<dbReference type="SUPFAM" id="SSF53448">
    <property type="entry name" value="Nucleotide-diphospho-sugar transferases"/>
    <property type="match status" value="1"/>
</dbReference>
<dbReference type="EMBL" id="GIIL01007394">
    <property type="protein sequence ID" value="NOV51120.1"/>
    <property type="molecule type" value="Transcribed_RNA"/>
</dbReference>
<keyword evidence="1" id="KW-1015">Disulfide bond</keyword>
<keyword evidence="2" id="KW-0812">Transmembrane</keyword>
<reference evidence="4" key="1">
    <citation type="submission" date="2020-03" db="EMBL/GenBank/DDBJ databases">
        <title>Transcriptomic Profiling of the Digestive Tract of the Rat Flea, Xenopsylla cheopis, Following Blood Feeding and Infection with Yersinia pestis.</title>
        <authorList>
            <person name="Bland D.M."/>
            <person name="Martens C.A."/>
            <person name="Virtaneva K."/>
            <person name="Kanakabandi K."/>
            <person name="Long D."/>
            <person name="Rosenke R."/>
            <person name="Saturday G.A."/>
            <person name="Hoyt F.H."/>
            <person name="Bruno D.P."/>
            <person name="Ribeiro J.M.C."/>
            <person name="Hinnebusch J."/>
        </authorList>
    </citation>
    <scope>NUCLEOTIDE SEQUENCE</scope>
</reference>
<protein>
    <submittedName>
        <fullName evidence="4">Putative n-acetylgalactosaminyltransferase</fullName>
    </submittedName>
</protein>
<dbReference type="GO" id="GO:0008593">
    <property type="term" value="P:regulation of Notch signaling pathway"/>
    <property type="evidence" value="ECO:0007669"/>
    <property type="project" value="TreeGrafter"/>
</dbReference>
<evidence type="ECO:0000313" key="4">
    <source>
        <dbReference type="EMBL" id="NOV51120.1"/>
    </source>
</evidence>
<accession>A0A6M2DZN0</accession>
<evidence type="ECO:0000256" key="2">
    <source>
        <dbReference type="SAM" id="Phobius"/>
    </source>
</evidence>
<keyword evidence="4" id="KW-0808">Transferase</keyword>